<comment type="caution">
    <text evidence="3">The sequence shown here is derived from an EMBL/GenBank/DDBJ whole genome shotgun (WGS) entry which is preliminary data.</text>
</comment>
<name>A0A936Z7F9_9HYPH</name>
<protein>
    <submittedName>
        <fullName evidence="3">Uncharacterized protein</fullName>
    </submittedName>
</protein>
<gene>
    <name evidence="3" type="ORF">JKG68_07845</name>
</gene>
<reference evidence="3" key="1">
    <citation type="submission" date="2021-01" db="EMBL/GenBank/DDBJ databases">
        <title>Microvirga sp.</title>
        <authorList>
            <person name="Kim M.K."/>
        </authorList>
    </citation>
    <scope>NUCLEOTIDE SEQUENCE</scope>
    <source>
        <strain evidence="3">5420S-16</strain>
    </source>
</reference>
<feature type="signal peptide" evidence="2">
    <location>
        <begin position="1"/>
        <end position="26"/>
    </location>
</feature>
<evidence type="ECO:0000313" key="3">
    <source>
        <dbReference type="EMBL" id="MBL0403871.1"/>
    </source>
</evidence>
<keyword evidence="4" id="KW-1185">Reference proteome</keyword>
<feature type="chain" id="PRO_5036998080" evidence="2">
    <location>
        <begin position="27"/>
        <end position="105"/>
    </location>
</feature>
<feature type="region of interest" description="Disordered" evidence="1">
    <location>
        <begin position="21"/>
        <end position="72"/>
    </location>
</feature>
<dbReference type="EMBL" id="JAEQMY010000008">
    <property type="protein sequence ID" value="MBL0403871.1"/>
    <property type="molecule type" value="Genomic_DNA"/>
</dbReference>
<sequence>MTKLQHLPALLAGCLVAGSMSGSALAQPRMDRDRDWDRGRDRQEREWRSEERDWRDEDRDWDRGSRRRDRDRVWRERDRDCYYVRREARDRFGDIVIRRYRVCEE</sequence>
<keyword evidence="2" id="KW-0732">Signal</keyword>
<proteinExistence type="predicted"/>
<evidence type="ECO:0000256" key="2">
    <source>
        <dbReference type="SAM" id="SignalP"/>
    </source>
</evidence>
<accession>A0A936Z7F9</accession>
<evidence type="ECO:0000256" key="1">
    <source>
        <dbReference type="SAM" id="MobiDB-lite"/>
    </source>
</evidence>
<dbReference type="RefSeq" id="WP_202057761.1">
    <property type="nucleotide sequence ID" value="NZ_JAEQMY010000008.1"/>
</dbReference>
<dbReference type="Proteomes" id="UP000605848">
    <property type="component" value="Unassembled WGS sequence"/>
</dbReference>
<dbReference type="AlphaFoldDB" id="A0A936Z7F9"/>
<organism evidence="3 4">
    <name type="scientific">Microvirga aerilata</name>
    <dbReference type="NCBI Taxonomy" id="670292"/>
    <lineage>
        <taxon>Bacteria</taxon>
        <taxon>Pseudomonadati</taxon>
        <taxon>Pseudomonadota</taxon>
        <taxon>Alphaproteobacteria</taxon>
        <taxon>Hyphomicrobiales</taxon>
        <taxon>Methylobacteriaceae</taxon>
        <taxon>Microvirga</taxon>
    </lineage>
</organism>
<evidence type="ECO:0000313" key="4">
    <source>
        <dbReference type="Proteomes" id="UP000605848"/>
    </source>
</evidence>
<feature type="compositionally biased region" description="Basic and acidic residues" evidence="1">
    <location>
        <begin position="29"/>
        <end position="72"/>
    </location>
</feature>